<keyword evidence="2" id="KW-1185">Reference proteome</keyword>
<organism evidence="1 2">
    <name type="scientific">Hibiscus sabdariffa</name>
    <name type="common">roselle</name>
    <dbReference type="NCBI Taxonomy" id="183260"/>
    <lineage>
        <taxon>Eukaryota</taxon>
        <taxon>Viridiplantae</taxon>
        <taxon>Streptophyta</taxon>
        <taxon>Embryophyta</taxon>
        <taxon>Tracheophyta</taxon>
        <taxon>Spermatophyta</taxon>
        <taxon>Magnoliopsida</taxon>
        <taxon>eudicotyledons</taxon>
        <taxon>Gunneridae</taxon>
        <taxon>Pentapetalae</taxon>
        <taxon>rosids</taxon>
        <taxon>malvids</taxon>
        <taxon>Malvales</taxon>
        <taxon>Malvaceae</taxon>
        <taxon>Malvoideae</taxon>
        <taxon>Hibiscus</taxon>
    </lineage>
</organism>
<dbReference type="EMBL" id="JBBPBN010000017">
    <property type="protein sequence ID" value="KAK9019212.1"/>
    <property type="molecule type" value="Genomic_DNA"/>
</dbReference>
<sequence>MQRENVVNLNKGLSSRAVSEDKVNDNDIGSVDLKVGPEGISSQLPEPLSVNTDKKGRNLGGCRSFLVAGWEGMGWMVAKDRARVHVSIEVVGYCEELCRD</sequence>
<reference evidence="1 2" key="1">
    <citation type="journal article" date="2024" name="G3 (Bethesda)">
        <title>Genome assembly of Hibiscus sabdariffa L. provides insights into metabolisms of medicinal natural products.</title>
        <authorList>
            <person name="Kim T."/>
        </authorList>
    </citation>
    <scope>NUCLEOTIDE SEQUENCE [LARGE SCALE GENOMIC DNA]</scope>
    <source>
        <strain evidence="1">TK-2024</strain>
        <tissue evidence="1">Old leaves</tissue>
    </source>
</reference>
<accession>A0ABR2S1T7</accession>
<evidence type="ECO:0000313" key="2">
    <source>
        <dbReference type="Proteomes" id="UP001396334"/>
    </source>
</evidence>
<gene>
    <name evidence="1" type="ORF">V6N11_053738</name>
</gene>
<comment type="caution">
    <text evidence="1">The sequence shown here is derived from an EMBL/GenBank/DDBJ whole genome shotgun (WGS) entry which is preliminary data.</text>
</comment>
<proteinExistence type="predicted"/>
<evidence type="ECO:0000313" key="1">
    <source>
        <dbReference type="EMBL" id="KAK9019212.1"/>
    </source>
</evidence>
<name>A0ABR2S1T7_9ROSI</name>
<protein>
    <submittedName>
        <fullName evidence="1">Uncharacterized protein</fullName>
    </submittedName>
</protein>
<dbReference type="Proteomes" id="UP001396334">
    <property type="component" value="Unassembled WGS sequence"/>
</dbReference>